<dbReference type="PANTHER" id="PTHR46116">
    <property type="entry name" value="(E3-INDEPENDENT) E2 UBIQUITIN-CONJUGATING ENZYME"/>
    <property type="match status" value="1"/>
</dbReference>
<dbReference type="GO" id="GO:0061631">
    <property type="term" value="F:ubiquitin conjugating enzyme activity"/>
    <property type="evidence" value="ECO:0007669"/>
    <property type="project" value="TreeGrafter"/>
</dbReference>
<evidence type="ECO:0000259" key="4">
    <source>
        <dbReference type="Pfam" id="PF23046"/>
    </source>
</evidence>
<evidence type="ECO:0000313" key="5">
    <source>
        <dbReference type="EMBL" id="KAF8697824.1"/>
    </source>
</evidence>
<feature type="region of interest" description="Disordered" evidence="3">
    <location>
        <begin position="358"/>
        <end position="380"/>
    </location>
</feature>
<evidence type="ECO:0000256" key="3">
    <source>
        <dbReference type="SAM" id="MobiDB-lite"/>
    </source>
</evidence>
<proteinExistence type="predicted"/>
<dbReference type="InterPro" id="IPR057735">
    <property type="entry name" value="UBE2O-like_tSH3-B"/>
</dbReference>
<comment type="caution">
    <text evidence="5">The sequence shown here is derived from an EMBL/GenBank/DDBJ whole genome shotgun (WGS) entry which is preliminary data.</text>
</comment>
<keyword evidence="1" id="KW-0808">Transferase</keyword>
<dbReference type="OrthoDB" id="694259at2759"/>
<evidence type="ECO:0000256" key="1">
    <source>
        <dbReference type="ARBA" id="ARBA00022679"/>
    </source>
</evidence>
<dbReference type="Pfam" id="PF23046">
    <property type="entry name" value="tSH3-B_UBE2O"/>
    <property type="match status" value="1"/>
</dbReference>
<dbReference type="EMBL" id="JACEFO010001866">
    <property type="protein sequence ID" value="KAF8697824.1"/>
    <property type="molecule type" value="Genomic_DNA"/>
</dbReference>
<accession>A0A835BH87</accession>
<keyword evidence="6" id="KW-1185">Reference proteome</keyword>
<evidence type="ECO:0000256" key="2">
    <source>
        <dbReference type="ARBA" id="ARBA00022786"/>
    </source>
</evidence>
<dbReference type="AlphaFoldDB" id="A0A835BH87"/>
<gene>
    <name evidence="5" type="ORF">HU200_035312</name>
</gene>
<protein>
    <recommendedName>
        <fullName evidence="4">UBE2O-like tandem tSH3-B domain-containing protein</fullName>
    </recommendedName>
</protein>
<dbReference type="Proteomes" id="UP000636709">
    <property type="component" value="Unassembled WGS sequence"/>
</dbReference>
<feature type="domain" description="UBE2O-like tandem tSH3-B" evidence="4">
    <location>
        <begin position="114"/>
        <end position="246"/>
    </location>
</feature>
<name>A0A835BH87_9POAL</name>
<dbReference type="PANTHER" id="PTHR46116:SF32">
    <property type="entry name" value="OS05G0153132 PROTEIN"/>
    <property type="match status" value="1"/>
</dbReference>
<evidence type="ECO:0000313" key="6">
    <source>
        <dbReference type="Proteomes" id="UP000636709"/>
    </source>
</evidence>
<sequence>MDGGGVVQEDGEASPAPPVDVGDLVTLKSAGEHGDRGIVVYMDDDMPEDKVPVLYVGGAVAHAERGDLAVVDRSSLCSCQLVVSASDPGGQFGVVVGVETKLDLLRRVTDLGEGYYVSSGSWLGRVVGLSVEVDVLFDDGAACRVTAPEKKLWTAGGGNDVVILRTAKNGFFYPGERVVAADASVFQAATWVDGHWKRSHVEGTVARVELASVLVSWVAARHLGAKHIHESAPPPHQQNPRDLTFVRSDYQGYWGVVDRCFFRDPGRHGPTAGDDKVDRHAAFERPMSVAGTRTTADVLRQDGTWQRGVPSASLDPFETHVGQFFPGDRVVIAFAGADDDDDAAAPARSGVVRSLDYKARPRACRGSGRRAAARRSAARP</sequence>
<keyword evidence="2" id="KW-0833">Ubl conjugation pathway</keyword>
<reference evidence="5" key="1">
    <citation type="submission" date="2020-07" db="EMBL/GenBank/DDBJ databases">
        <title>Genome sequence and genetic diversity analysis of an under-domesticated orphan crop, white fonio (Digitaria exilis).</title>
        <authorList>
            <person name="Bennetzen J.L."/>
            <person name="Chen S."/>
            <person name="Ma X."/>
            <person name="Wang X."/>
            <person name="Yssel A.E.J."/>
            <person name="Chaluvadi S.R."/>
            <person name="Johnson M."/>
            <person name="Gangashetty P."/>
            <person name="Hamidou F."/>
            <person name="Sanogo M.D."/>
            <person name="Zwaenepoel A."/>
            <person name="Wallace J."/>
            <person name="Van De Peer Y."/>
            <person name="Van Deynze A."/>
        </authorList>
    </citation>
    <scope>NUCLEOTIDE SEQUENCE</scope>
    <source>
        <tissue evidence="5">Leaves</tissue>
    </source>
</reference>
<feature type="region of interest" description="Disordered" evidence="3">
    <location>
        <begin position="1"/>
        <end position="22"/>
    </location>
</feature>
<organism evidence="5 6">
    <name type="scientific">Digitaria exilis</name>
    <dbReference type="NCBI Taxonomy" id="1010633"/>
    <lineage>
        <taxon>Eukaryota</taxon>
        <taxon>Viridiplantae</taxon>
        <taxon>Streptophyta</taxon>
        <taxon>Embryophyta</taxon>
        <taxon>Tracheophyta</taxon>
        <taxon>Spermatophyta</taxon>
        <taxon>Magnoliopsida</taxon>
        <taxon>Liliopsida</taxon>
        <taxon>Poales</taxon>
        <taxon>Poaceae</taxon>
        <taxon>PACMAD clade</taxon>
        <taxon>Panicoideae</taxon>
        <taxon>Panicodae</taxon>
        <taxon>Paniceae</taxon>
        <taxon>Anthephorinae</taxon>
        <taxon>Digitaria</taxon>
    </lineage>
</organism>
<feature type="compositionally biased region" description="Basic residues" evidence="3">
    <location>
        <begin position="360"/>
        <end position="380"/>
    </location>
</feature>